<organism evidence="1 2">
    <name type="scientific">Phocaeicola vulgatus str. 3975 RP4</name>
    <dbReference type="NCBI Taxonomy" id="1339352"/>
    <lineage>
        <taxon>Bacteria</taxon>
        <taxon>Pseudomonadati</taxon>
        <taxon>Bacteroidota</taxon>
        <taxon>Bacteroidia</taxon>
        <taxon>Bacteroidales</taxon>
        <taxon>Bacteroidaceae</taxon>
        <taxon>Phocaeicola</taxon>
    </lineage>
</organism>
<evidence type="ECO:0000313" key="1">
    <source>
        <dbReference type="EMBL" id="KDS53350.1"/>
    </source>
</evidence>
<proteinExistence type="predicted"/>
<dbReference type="Proteomes" id="UP000027661">
    <property type="component" value="Unassembled WGS sequence"/>
</dbReference>
<dbReference type="PATRIC" id="fig|1339352.3.peg.2557"/>
<accession>A0A069SHZ5</accession>
<evidence type="ECO:0000313" key="2">
    <source>
        <dbReference type="Proteomes" id="UP000027661"/>
    </source>
</evidence>
<reference evidence="1 2" key="1">
    <citation type="submission" date="2014-04" db="EMBL/GenBank/DDBJ databases">
        <authorList>
            <person name="Sears C."/>
            <person name="Carroll K."/>
            <person name="Sack B.R."/>
            <person name="Qadri F."/>
            <person name="Myers L.L."/>
            <person name="Chung G.-T."/>
            <person name="Escheverria P."/>
            <person name="Fraser C.M."/>
            <person name="Sadzewicz L."/>
            <person name="Shefchek K.A."/>
            <person name="Tallon L."/>
            <person name="Das S.P."/>
            <person name="Daugherty S."/>
            <person name="Mongodin E.F."/>
        </authorList>
    </citation>
    <scope>NUCLEOTIDE SEQUENCE [LARGE SCALE GENOMIC DNA]</scope>
    <source>
        <strain evidence="1 2">3975 RP4</strain>
    </source>
</reference>
<protein>
    <submittedName>
        <fullName evidence="1">Uncharacterized protein</fullName>
    </submittedName>
</protein>
<dbReference type="AlphaFoldDB" id="A0A069SHZ5"/>
<dbReference type="EMBL" id="JNHM01000031">
    <property type="protein sequence ID" value="KDS53350.1"/>
    <property type="molecule type" value="Genomic_DNA"/>
</dbReference>
<sequence>MIMKTLKDLKAFSLDKKQMNQIEGGSQYCEHLQQMTRGEEAQGWSNEKWDEWAEAWDTHCW</sequence>
<name>A0A069SHZ5_PHOVU</name>
<gene>
    <name evidence="1" type="ORF">M099_2660</name>
</gene>
<comment type="caution">
    <text evidence="1">The sequence shown here is derived from an EMBL/GenBank/DDBJ whole genome shotgun (WGS) entry which is preliminary data.</text>
</comment>